<accession>A0A9D9DYM8</accession>
<reference evidence="1" key="2">
    <citation type="journal article" date="2021" name="PeerJ">
        <title>Extensive microbial diversity within the chicken gut microbiome revealed by metagenomics and culture.</title>
        <authorList>
            <person name="Gilroy R."/>
            <person name="Ravi A."/>
            <person name="Getino M."/>
            <person name="Pursley I."/>
            <person name="Horton D.L."/>
            <person name="Alikhan N.F."/>
            <person name="Baker D."/>
            <person name="Gharbi K."/>
            <person name="Hall N."/>
            <person name="Watson M."/>
            <person name="Adriaenssens E.M."/>
            <person name="Foster-Nyarko E."/>
            <person name="Jarju S."/>
            <person name="Secka A."/>
            <person name="Antonio M."/>
            <person name="Oren A."/>
            <person name="Chaudhuri R.R."/>
            <person name="La Ragione R."/>
            <person name="Hildebrand F."/>
            <person name="Pallen M.J."/>
        </authorList>
    </citation>
    <scope>NUCLEOTIDE SEQUENCE</scope>
    <source>
        <strain evidence="1">7293</strain>
    </source>
</reference>
<proteinExistence type="predicted"/>
<dbReference type="AlphaFoldDB" id="A0A9D9DYM8"/>
<gene>
    <name evidence="1" type="ORF">IAA97_03455</name>
</gene>
<evidence type="ECO:0000313" key="1">
    <source>
        <dbReference type="EMBL" id="MBO8436016.1"/>
    </source>
</evidence>
<evidence type="ECO:0000313" key="2">
    <source>
        <dbReference type="Proteomes" id="UP000823615"/>
    </source>
</evidence>
<reference evidence="1" key="1">
    <citation type="submission" date="2020-10" db="EMBL/GenBank/DDBJ databases">
        <authorList>
            <person name="Gilroy R."/>
        </authorList>
    </citation>
    <scope>NUCLEOTIDE SEQUENCE</scope>
    <source>
        <strain evidence="1">7293</strain>
    </source>
</reference>
<organism evidence="1 2">
    <name type="scientific">Candidatus Ornithospirochaeta stercoripullorum</name>
    <dbReference type="NCBI Taxonomy" id="2840899"/>
    <lineage>
        <taxon>Bacteria</taxon>
        <taxon>Pseudomonadati</taxon>
        <taxon>Spirochaetota</taxon>
        <taxon>Spirochaetia</taxon>
        <taxon>Spirochaetales</taxon>
        <taxon>Spirochaetaceae</taxon>
        <taxon>Spirochaetaceae incertae sedis</taxon>
        <taxon>Candidatus Ornithospirochaeta</taxon>
    </lineage>
</organism>
<dbReference type="EMBL" id="JADIMT010000044">
    <property type="protein sequence ID" value="MBO8436016.1"/>
    <property type="molecule type" value="Genomic_DNA"/>
</dbReference>
<dbReference type="Proteomes" id="UP000823615">
    <property type="component" value="Unassembled WGS sequence"/>
</dbReference>
<name>A0A9D9DYM8_9SPIO</name>
<protein>
    <submittedName>
        <fullName evidence="1">Uncharacterized protein</fullName>
    </submittedName>
</protein>
<comment type="caution">
    <text evidence="1">The sequence shown here is derived from an EMBL/GenBank/DDBJ whole genome shotgun (WGS) entry which is preliminary data.</text>
</comment>
<sequence length="332" mass="37032">MSYSRTFHGSVSLSVPYSYPASEHGGSGFKTVTEPITITVVVDDAPFIRSAAVCTESIDNVASSLIEAANRNESAKIATAEKISSSVINGFYNYTKADFSQKMVELENEVSAEGPKLLTYFDQLKGIKNRMENDFNMIKTRYVDIFSSLDDELYREVYRLYSPCFDLIDDCFNKLIVSNSLSSLSEVLGYSELTVTENALLLSFLKLKLSGVMKTLSRIAENIKHLDAVLSAVCEKKSTDDSITLYVPAIFFQREMLTGGNSEIVTYAPSIASDEAQKKIRESVQLSADSFQAKPREMDLVEMKFQEMMAGIESSEKRKKMMALWQSYKGGN</sequence>